<evidence type="ECO:0000259" key="7">
    <source>
        <dbReference type="Pfam" id="PF14322"/>
    </source>
</evidence>
<dbReference type="CDD" id="cd08977">
    <property type="entry name" value="SusD"/>
    <property type="match status" value="1"/>
</dbReference>
<sequence length="512" mass="56614">MRFNINRKISLALIGFTLMASTGCEKFLDAGPDPSNLNPDDYYTTPEHATAAIAAAYAQTRFIGGGTGIFANNFQMLDAVTGTVGTETGQNSDLNNLLGLAYNGDNAFVNNWWNGLYNLVAQTNLVIENVPGIQPMDEAQKKKILGEAYFLRAYSYFYLVRLWGDVPLITKPQTTSSPDFYPTRASQEEVYNLIVQDLKTAEESGLGMTDGSGRASLGAVKSLLAKVYLTMAGEPLKKGTSHYQLAADKALEVINSNAFSLFTKYADLHNPSMENKGEQIFQIQYLVGVADNPMQAIMLPNFKDISKFGTEVGSMVPVKAFYDSYEAGDLRTAERVGFFYTSYFDKGDGALRDLSSLYIYKHFDSVGHGTSGRPGTGNSSLNWNQLRYAEVLLTYAEAQNEAGGSPNADAVAALKAIRDRANLTTPTTFTQDEFRQAVWRERWYELCFEGVSWFDMVRLKKVFNTTTKGFDSFVGHSFPGNGATLQEKHLLFPLPTSEMQNNQNLRPNNPGY</sequence>
<organism evidence="8 9">
    <name type="scientific">Flavihumibacter solisilvae</name>
    <dbReference type="NCBI Taxonomy" id="1349421"/>
    <lineage>
        <taxon>Bacteria</taxon>
        <taxon>Pseudomonadati</taxon>
        <taxon>Bacteroidota</taxon>
        <taxon>Chitinophagia</taxon>
        <taxon>Chitinophagales</taxon>
        <taxon>Chitinophagaceae</taxon>
        <taxon>Flavihumibacter</taxon>
    </lineage>
</organism>
<gene>
    <name evidence="8" type="ORF">OI18_00490</name>
</gene>
<protein>
    <submittedName>
        <fullName evidence="8">Carbohydrate-binding protein SusD</fullName>
    </submittedName>
</protein>
<feature type="domain" description="SusD-like N-terminal" evidence="7">
    <location>
        <begin position="90"/>
        <end position="229"/>
    </location>
</feature>
<keyword evidence="3" id="KW-0732">Signal</keyword>
<dbReference type="RefSeq" id="WP_039136079.1">
    <property type="nucleotide sequence ID" value="NZ_JSVC01000001.1"/>
</dbReference>
<comment type="caution">
    <text evidence="8">The sequence shown here is derived from an EMBL/GenBank/DDBJ whole genome shotgun (WGS) entry which is preliminary data.</text>
</comment>
<dbReference type="Proteomes" id="UP000031408">
    <property type="component" value="Unassembled WGS sequence"/>
</dbReference>
<accession>A0A0C1J0I3</accession>
<dbReference type="AlphaFoldDB" id="A0A0C1J0I3"/>
<comment type="subcellular location">
    <subcellularLocation>
        <location evidence="1">Cell outer membrane</location>
    </subcellularLocation>
</comment>
<dbReference type="SUPFAM" id="SSF48452">
    <property type="entry name" value="TPR-like"/>
    <property type="match status" value="1"/>
</dbReference>
<evidence type="ECO:0000256" key="3">
    <source>
        <dbReference type="ARBA" id="ARBA00022729"/>
    </source>
</evidence>
<dbReference type="STRING" id="1349421.OI18_00490"/>
<dbReference type="Pfam" id="PF14322">
    <property type="entry name" value="SusD-like_3"/>
    <property type="match status" value="1"/>
</dbReference>
<evidence type="ECO:0000259" key="6">
    <source>
        <dbReference type="Pfam" id="PF07980"/>
    </source>
</evidence>
<dbReference type="GO" id="GO:0009279">
    <property type="term" value="C:cell outer membrane"/>
    <property type="evidence" value="ECO:0007669"/>
    <property type="project" value="UniProtKB-SubCell"/>
</dbReference>
<evidence type="ECO:0000313" key="9">
    <source>
        <dbReference type="Proteomes" id="UP000031408"/>
    </source>
</evidence>
<dbReference type="PROSITE" id="PS51257">
    <property type="entry name" value="PROKAR_LIPOPROTEIN"/>
    <property type="match status" value="1"/>
</dbReference>
<evidence type="ECO:0000256" key="1">
    <source>
        <dbReference type="ARBA" id="ARBA00004442"/>
    </source>
</evidence>
<name>A0A0C1J0I3_9BACT</name>
<proteinExistence type="inferred from homology"/>
<dbReference type="InterPro" id="IPR011990">
    <property type="entry name" value="TPR-like_helical_dom_sf"/>
</dbReference>
<dbReference type="EMBL" id="JSVC01000001">
    <property type="protein sequence ID" value="KIC96279.1"/>
    <property type="molecule type" value="Genomic_DNA"/>
</dbReference>
<evidence type="ECO:0000313" key="8">
    <source>
        <dbReference type="EMBL" id="KIC96279.1"/>
    </source>
</evidence>
<keyword evidence="4" id="KW-0472">Membrane</keyword>
<evidence type="ECO:0000256" key="5">
    <source>
        <dbReference type="ARBA" id="ARBA00023237"/>
    </source>
</evidence>
<feature type="domain" description="RagB/SusD" evidence="6">
    <location>
        <begin position="356"/>
        <end position="512"/>
    </location>
</feature>
<keyword evidence="9" id="KW-1185">Reference proteome</keyword>
<dbReference type="Pfam" id="PF07980">
    <property type="entry name" value="SusD_RagB"/>
    <property type="match status" value="1"/>
</dbReference>
<dbReference type="OrthoDB" id="5694214at2"/>
<dbReference type="InterPro" id="IPR033985">
    <property type="entry name" value="SusD-like_N"/>
</dbReference>
<reference evidence="8 9" key="1">
    <citation type="submission" date="2014-11" db="EMBL/GenBank/DDBJ databases">
        <title>Genome sequence of Flavihumibacter solisilvae 3-3.</title>
        <authorList>
            <person name="Zhou G."/>
            <person name="Li M."/>
            <person name="Wang G."/>
        </authorList>
    </citation>
    <scope>NUCLEOTIDE SEQUENCE [LARGE SCALE GENOMIC DNA]</scope>
    <source>
        <strain evidence="8 9">3-3</strain>
    </source>
</reference>
<evidence type="ECO:0000256" key="2">
    <source>
        <dbReference type="ARBA" id="ARBA00006275"/>
    </source>
</evidence>
<keyword evidence="5" id="KW-0998">Cell outer membrane</keyword>
<evidence type="ECO:0000256" key="4">
    <source>
        <dbReference type="ARBA" id="ARBA00023136"/>
    </source>
</evidence>
<comment type="similarity">
    <text evidence="2">Belongs to the SusD family.</text>
</comment>
<dbReference type="InterPro" id="IPR012944">
    <property type="entry name" value="SusD_RagB_dom"/>
</dbReference>
<dbReference type="Gene3D" id="1.25.40.390">
    <property type="match status" value="1"/>
</dbReference>